<evidence type="ECO:0000313" key="10">
    <source>
        <dbReference type="Proteomes" id="UP000653454"/>
    </source>
</evidence>
<dbReference type="PANTHER" id="PTHR24252">
    <property type="entry name" value="ACROSIN-RELATED"/>
    <property type="match status" value="1"/>
</dbReference>
<dbReference type="SUPFAM" id="SSF50494">
    <property type="entry name" value="Trypsin-like serine proteases"/>
    <property type="match status" value="1"/>
</dbReference>
<reference evidence="9" key="1">
    <citation type="submission" date="2020-11" db="EMBL/GenBank/DDBJ databases">
        <authorList>
            <person name="Whiteford S."/>
        </authorList>
    </citation>
    <scope>NUCLEOTIDE SEQUENCE</scope>
</reference>
<feature type="domain" description="Peptidase S1" evidence="8">
    <location>
        <begin position="25"/>
        <end position="271"/>
    </location>
</feature>
<keyword evidence="10" id="KW-1185">Reference proteome</keyword>
<dbReference type="EMBL" id="CAJHNJ030000016">
    <property type="protein sequence ID" value="CAG9114646.1"/>
    <property type="molecule type" value="Genomic_DNA"/>
</dbReference>
<dbReference type="PROSITE" id="PS00134">
    <property type="entry name" value="TRYPSIN_HIS"/>
    <property type="match status" value="1"/>
</dbReference>
<evidence type="ECO:0000256" key="5">
    <source>
        <dbReference type="ARBA" id="ARBA00055534"/>
    </source>
</evidence>
<dbReference type="PROSITE" id="PS50240">
    <property type="entry name" value="TRYPSIN_DOM"/>
    <property type="match status" value="1"/>
</dbReference>
<evidence type="ECO:0000313" key="9">
    <source>
        <dbReference type="EMBL" id="CAG9114646.1"/>
    </source>
</evidence>
<keyword evidence="2" id="KW-0800">Toxin</keyword>
<keyword evidence="4" id="KW-1199">Hemostasis impairing toxin</keyword>
<dbReference type="Proteomes" id="UP000653454">
    <property type="component" value="Unassembled WGS sequence"/>
</dbReference>
<dbReference type="InterPro" id="IPR001254">
    <property type="entry name" value="Trypsin_dom"/>
</dbReference>
<comment type="caution">
    <text evidence="9">The sequence shown here is derived from an EMBL/GenBank/DDBJ whole genome shotgun (WGS) entry which is preliminary data.</text>
</comment>
<gene>
    <name evidence="9" type="ORF">PLXY2_LOCUS5524</name>
</gene>
<evidence type="ECO:0000259" key="8">
    <source>
        <dbReference type="PROSITE" id="PS50240"/>
    </source>
</evidence>
<keyword evidence="7" id="KW-0732">Signal</keyword>
<keyword evidence="3" id="KW-1015">Disulfide bond</keyword>
<evidence type="ECO:0000256" key="2">
    <source>
        <dbReference type="ARBA" id="ARBA00022656"/>
    </source>
</evidence>
<organism evidence="9 10">
    <name type="scientific">Plutella xylostella</name>
    <name type="common">Diamondback moth</name>
    <name type="synonym">Plutella maculipennis</name>
    <dbReference type="NCBI Taxonomy" id="51655"/>
    <lineage>
        <taxon>Eukaryota</taxon>
        <taxon>Metazoa</taxon>
        <taxon>Ecdysozoa</taxon>
        <taxon>Arthropoda</taxon>
        <taxon>Hexapoda</taxon>
        <taxon>Insecta</taxon>
        <taxon>Pterygota</taxon>
        <taxon>Neoptera</taxon>
        <taxon>Endopterygota</taxon>
        <taxon>Lepidoptera</taxon>
        <taxon>Glossata</taxon>
        <taxon>Ditrysia</taxon>
        <taxon>Yponomeutoidea</taxon>
        <taxon>Plutellidae</taxon>
        <taxon>Plutella</taxon>
    </lineage>
</organism>
<protein>
    <submittedName>
        <fullName evidence="9">(diamondback moth) hypothetical protein</fullName>
    </submittedName>
</protein>
<dbReference type="AlphaFoldDB" id="A0A8S4EH01"/>
<evidence type="ECO:0000256" key="7">
    <source>
        <dbReference type="SAM" id="SignalP"/>
    </source>
</evidence>
<dbReference type="SMART" id="SM00020">
    <property type="entry name" value="Tryp_SPc"/>
    <property type="match status" value="1"/>
</dbReference>
<dbReference type="InterPro" id="IPR018114">
    <property type="entry name" value="TRYPSIN_HIS"/>
</dbReference>
<evidence type="ECO:0000256" key="1">
    <source>
        <dbReference type="ARBA" id="ARBA00004239"/>
    </source>
</evidence>
<comment type="function">
    <text evidence="5">Fibrinolytic activity; shows preferential cleavage of Arg-Gly bonds in all three fibrinogen chains. Contact with the caterpillars causes severe bleeding, due the anticoagulant effect of the protein.</text>
</comment>
<evidence type="ECO:0000256" key="6">
    <source>
        <dbReference type="ARBA" id="ARBA00084094"/>
    </source>
</evidence>
<proteinExistence type="predicted"/>
<feature type="signal peptide" evidence="7">
    <location>
        <begin position="1"/>
        <end position="17"/>
    </location>
</feature>
<evidence type="ECO:0000256" key="4">
    <source>
        <dbReference type="ARBA" id="ARBA00023240"/>
    </source>
</evidence>
<dbReference type="Gene3D" id="2.40.10.10">
    <property type="entry name" value="Trypsin-like serine proteases"/>
    <property type="match status" value="1"/>
</dbReference>
<dbReference type="GO" id="GO:0006508">
    <property type="term" value="P:proteolysis"/>
    <property type="evidence" value="ECO:0007669"/>
    <property type="project" value="InterPro"/>
</dbReference>
<dbReference type="FunFam" id="2.40.10.10:FF:000068">
    <property type="entry name" value="transmembrane protease serine 2"/>
    <property type="match status" value="1"/>
</dbReference>
<dbReference type="PANTHER" id="PTHR24252:SF7">
    <property type="entry name" value="HYALIN"/>
    <property type="match status" value="1"/>
</dbReference>
<dbReference type="InterPro" id="IPR001314">
    <property type="entry name" value="Peptidase_S1A"/>
</dbReference>
<feature type="chain" id="PRO_5035948615" evidence="7">
    <location>
        <begin position="18"/>
        <end position="271"/>
    </location>
</feature>
<dbReference type="GO" id="GO:0005576">
    <property type="term" value="C:extracellular region"/>
    <property type="evidence" value="ECO:0007669"/>
    <property type="project" value="UniProtKB-SubCell"/>
</dbReference>
<dbReference type="GO" id="GO:0004252">
    <property type="term" value="F:serine-type endopeptidase activity"/>
    <property type="evidence" value="ECO:0007669"/>
    <property type="project" value="InterPro"/>
</dbReference>
<dbReference type="InterPro" id="IPR043504">
    <property type="entry name" value="Peptidase_S1_PA_chymotrypsin"/>
</dbReference>
<dbReference type="InterPro" id="IPR009003">
    <property type="entry name" value="Peptidase_S1_PA"/>
</dbReference>
<sequence length="271" mass="29058">MMITWALFLLTATAATASRPPSNYIVGGEDASIYVYPSAAQIEWKSLLDDEWTLICGATILNERWLLTAAHCFVPFFVGIERTRIRAGATRRGEGGQVVKIKSYIVHPDYAVAAPHDSDIALVELERSLVFSDAVNSASIFADGIEVSDNEAVYVVGWGDTVGDSLEGSSDNYSPILQEVTLFTENIEECKMIYEGDEVVTDNMLCAGNQGDGGRDACAGDSGGPAFYLDGSRDVLVGVVSWGSFPCGSPVQPAVFTKVSAFTSWILSNAV</sequence>
<dbReference type="Pfam" id="PF00089">
    <property type="entry name" value="Trypsin"/>
    <property type="match status" value="1"/>
</dbReference>
<keyword evidence="6" id="KW-1205">Fibrinolytic toxin</keyword>
<name>A0A8S4EH01_PLUXY</name>
<dbReference type="GO" id="GO:0090729">
    <property type="term" value="F:toxin activity"/>
    <property type="evidence" value="ECO:0007669"/>
    <property type="project" value="UniProtKB-KW"/>
</dbReference>
<comment type="subcellular location">
    <subcellularLocation>
        <location evidence="1">Secreted</location>
        <location evidence="1">Extracellular space</location>
    </subcellularLocation>
</comment>
<dbReference type="PRINTS" id="PR00722">
    <property type="entry name" value="CHYMOTRYPSIN"/>
</dbReference>
<dbReference type="CDD" id="cd00190">
    <property type="entry name" value="Tryp_SPc"/>
    <property type="match status" value="1"/>
</dbReference>
<evidence type="ECO:0000256" key="3">
    <source>
        <dbReference type="ARBA" id="ARBA00023157"/>
    </source>
</evidence>
<accession>A0A8S4EH01</accession>